<dbReference type="InterPro" id="IPR041727">
    <property type="entry name" value="NAGK-C"/>
</dbReference>
<evidence type="ECO:0000313" key="11">
    <source>
        <dbReference type="EMBL" id="HIX65894.1"/>
    </source>
</evidence>
<keyword evidence="6 9" id="KW-0418">Kinase</keyword>
<dbReference type="InterPro" id="IPR036393">
    <property type="entry name" value="AceGlu_kinase-like_sf"/>
</dbReference>
<comment type="pathway">
    <text evidence="1 9">Amino-acid biosynthesis; L-arginine biosynthesis; N(2)-acetyl-L-ornithine from L-glutamate: step 2/4.</text>
</comment>
<dbReference type="EC" id="2.7.2.8" evidence="9"/>
<dbReference type="AlphaFoldDB" id="A0A9D2B894"/>
<feature type="site" description="Transition state stabilizer" evidence="9">
    <location>
        <position position="245"/>
    </location>
</feature>
<dbReference type="GO" id="GO:0005524">
    <property type="term" value="F:ATP binding"/>
    <property type="evidence" value="ECO:0007669"/>
    <property type="project" value="UniProtKB-UniRule"/>
</dbReference>
<dbReference type="InterPro" id="IPR001057">
    <property type="entry name" value="Glu/AcGlu_kinase"/>
</dbReference>
<dbReference type="GO" id="GO:0003991">
    <property type="term" value="F:acetylglutamate kinase activity"/>
    <property type="evidence" value="ECO:0007669"/>
    <property type="project" value="UniProtKB-UniRule"/>
</dbReference>
<proteinExistence type="inferred from homology"/>
<dbReference type="EMBL" id="DXES01000144">
    <property type="protein sequence ID" value="HIX65894.1"/>
    <property type="molecule type" value="Genomic_DNA"/>
</dbReference>
<evidence type="ECO:0000256" key="1">
    <source>
        <dbReference type="ARBA" id="ARBA00004828"/>
    </source>
</evidence>
<evidence type="ECO:0000256" key="5">
    <source>
        <dbReference type="ARBA" id="ARBA00022741"/>
    </source>
</evidence>
<dbReference type="PANTHER" id="PTHR23342:SF0">
    <property type="entry name" value="N-ACETYLGLUTAMATE SYNTHASE, MITOCHONDRIAL"/>
    <property type="match status" value="1"/>
</dbReference>
<evidence type="ECO:0000256" key="9">
    <source>
        <dbReference type="HAMAP-Rule" id="MF_00082"/>
    </source>
</evidence>
<comment type="subcellular location">
    <subcellularLocation>
        <location evidence="9">Cytoplasm</location>
    </subcellularLocation>
</comment>
<dbReference type="PRINTS" id="PR00474">
    <property type="entry name" value="GLU5KINASE"/>
</dbReference>
<dbReference type="FunFam" id="3.40.1160.10:FF:000004">
    <property type="entry name" value="Acetylglutamate kinase"/>
    <property type="match status" value="1"/>
</dbReference>
<dbReference type="InterPro" id="IPR037528">
    <property type="entry name" value="ArgB"/>
</dbReference>
<reference evidence="11" key="1">
    <citation type="journal article" date="2021" name="PeerJ">
        <title>Extensive microbial diversity within the chicken gut microbiome revealed by metagenomics and culture.</title>
        <authorList>
            <person name="Gilroy R."/>
            <person name="Ravi A."/>
            <person name="Getino M."/>
            <person name="Pursley I."/>
            <person name="Horton D.L."/>
            <person name="Alikhan N.F."/>
            <person name="Baker D."/>
            <person name="Gharbi K."/>
            <person name="Hall N."/>
            <person name="Watson M."/>
            <person name="Adriaenssens E.M."/>
            <person name="Foster-Nyarko E."/>
            <person name="Jarju S."/>
            <person name="Secka A."/>
            <person name="Antonio M."/>
            <person name="Oren A."/>
            <person name="Chaudhuri R.R."/>
            <person name="La Ragione R."/>
            <person name="Hildebrand F."/>
            <person name="Pallen M.J."/>
        </authorList>
    </citation>
    <scope>NUCLEOTIDE SEQUENCE</scope>
    <source>
        <strain evidence="11">CHK188-5543</strain>
    </source>
</reference>
<evidence type="ECO:0000256" key="2">
    <source>
        <dbReference type="ARBA" id="ARBA00022571"/>
    </source>
</evidence>
<name>A0A9D2B894_9FIRM</name>
<dbReference type="SUPFAM" id="SSF53633">
    <property type="entry name" value="Carbamate kinase-like"/>
    <property type="match status" value="1"/>
</dbReference>
<comment type="catalytic activity">
    <reaction evidence="8 9">
        <text>N-acetyl-L-glutamate + ATP = N-acetyl-L-glutamyl 5-phosphate + ADP</text>
        <dbReference type="Rhea" id="RHEA:14629"/>
        <dbReference type="ChEBI" id="CHEBI:30616"/>
        <dbReference type="ChEBI" id="CHEBI:44337"/>
        <dbReference type="ChEBI" id="CHEBI:57936"/>
        <dbReference type="ChEBI" id="CHEBI:456216"/>
        <dbReference type="EC" id="2.7.2.8"/>
    </reaction>
</comment>
<feature type="binding site" evidence="9">
    <location>
        <position position="182"/>
    </location>
    <ligand>
        <name>substrate</name>
    </ligand>
</feature>
<evidence type="ECO:0000256" key="4">
    <source>
        <dbReference type="ARBA" id="ARBA00022679"/>
    </source>
</evidence>
<feature type="domain" description="Aspartate/glutamate/uridylate kinase" evidence="10">
    <location>
        <begin position="26"/>
        <end position="264"/>
    </location>
</feature>
<dbReference type="Gene3D" id="3.40.1160.10">
    <property type="entry name" value="Acetylglutamate kinase-like"/>
    <property type="match status" value="1"/>
</dbReference>
<dbReference type="Pfam" id="PF00696">
    <property type="entry name" value="AA_kinase"/>
    <property type="match status" value="1"/>
</dbReference>
<comment type="similarity">
    <text evidence="9">Belongs to the acetylglutamate kinase family. ArgB subfamily.</text>
</comment>
<dbReference type="GO" id="GO:0005737">
    <property type="term" value="C:cytoplasm"/>
    <property type="evidence" value="ECO:0007669"/>
    <property type="project" value="UniProtKB-SubCell"/>
</dbReference>
<dbReference type="Proteomes" id="UP000886800">
    <property type="component" value="Unassembled WGS sequence"/>
</dbReference>
<accession>A0A9D2B894</accession>
<evidence type="ECO:0000256" key="8">
    <source>
        <dbReference type="ARBA" id="ARBA00048141"/>
    </source>
</evidence>
<evidence type="ECO:0000256" key="6">
    <source>
        <dbReference type="ARBA" id="ARBA00022777"/>
    </source>
</evidence>
<sequence length="294" mass="30913">MEKLTYAEQAQVLSEALPYIRAYNQKIVVVKYGGNAMVSPTLKQTVMGDLVLLSLVGIRPVLVHGGGPEISAALKQMGIESRFVGGLRYTDEATLRVVQMVLSGRTNKDLVNLLGQQGGRALGLCGIDGRMLQAKKLEGPEDLGYVGQVTGVDTKLIHNALKMGYLPVIATLGVGEDGTVYNINADSAAASIAAALKAEDLISMTDVRGLLSNPEEEDSVIPVVELAEVPGLIQRGIITGGMIPKVNCCVDAVKGGVQRAFIIDGRIPHSILIELMTDAGIGTMFLKGGTAACA</sequence>
<dbReference type="InterPro" id="IPR004662">
    <property type="entry name" value="AcgluKinase_fam"/>
</dbReference>
<evidence type="ECO:0000313" key="12">
    <source>
        <dbReference type="Proteomes" id="UP000886800"/>
    </source>
</evidence>
<keyword evidence="7 9" id="KW-0067">ATP-binding</keyword>
<feature type="binding site" evidence="9">
    <location>
        <begin position="66"/>
        <end position="67"/>
    </location>
    <ligand>
        <name>substrate</name>
    </ligand>
</feature>
<comment type="function">
    <text evidence="9">Catalyzes the ATP-dependent phosphorylation of N-acetyl-L-glutamate.</text>
</comment>
<reference evidence="11" key="2">
    <citation type="submission" date="2021-04" db="EMBL/GenBank/DDBJ databases">
        <authorList>
            <person name="Gilroy R."/>
        </authorList>
    </citation>
    <scope>NUCLEOTIDE SEQUENCE</scope>
    <source>
        <strain evidence="11">CHK188-5543</strain>
    </source>
</reference>
<feature type="site" description="Transition state stabilizer" evidence="9">
    <location>
        <position position="31"/>
    </location>
</feature>
<keyword evidence="2 9" id="KW-0055">Arginine biosynthesis</keyword>
<keyword evidence="9" id="KW-0963">Cytoplasm</keyword>
<dbReference type="GO" id="GO:0042450">
    <property type="term" value="P:L-arginine biosynthetic process via ornithine"/>
    <property type="evidence" value="ECO:0007669"/>
    <property type="project" value="UniProtKB-UniRule"/>
</dbReference>
<dbReference type="PIRSF" id="PIRSF000728">
    <property type="entry name" value="NAGK"/>
    <property type="match status" value="1"/>
</dbReference>
<evidence type="ECO:0000259" key="10">
    <source>
        <dbReference type="Pfam" id="PF00696"/>
    </source>
</evidence>
<comment type="caution">
    <text evidence="11">The sequence shown here is derived from an EMBL/GenBank/DDBJ whole genome shotgun (WGS) entry which is preliminary data.</text>
</comment>
<gene>
    <name evidence="9 11" type="primary">argB</name>
    <name evidence="11" type="ORF">H9736_06545</name>
</gene>
<dbReference type="CDD" id="cd04250">
    <property type="entry name" value="AAK_NAGK-C"/>
    <property type="match status" value="1"/>
</dbReference>
<dbReference type="PANTHER" id="PTHR23342">
    <property type="entry name" value="N-ACETYLGLUTAMATE SYNTHASE"/>
    <property type="match status" value="1"/>
</dbReference>
<feature type="binding site" evidence="9">
    <location>
        <position position="88"/>
    </location>
    <ligand>
        <name>substrate</name>
    </ligand>
</feature>
<dbReference type="NCBIfam" id="TIGR00761">
    <property type="entry name" value="argB"/>
    <property type="match status" value="1"/>
</dbReference>
<evidence type="ECO:0000256" key="3">
    <source>
        <dbReference type="ARBA" id="ARBA00022605"/>
    </source>
</evidence>
<keyword evidence="3 9" id="KW-0028">Amino-acid biosynthesis</keyword>
<evidence type="ECO:0000256" key="7">
    <source>
        <dbReference type="ARBA" id="ARBA00022840"/>
    </source>
</evidence>
<keyword evidence="4 9" id="KW-0808">Transferase</keyword>
<dbReference type="InterPro" id="IPR001048">
    <property type="entry name" value="Asp/Glu/Uridylate_kinase"/>
</dbReference>
<organism evidence="11 12">
    <name type="scientific">Candidatus Anaerotruncus excrementipullorum</name>
    <dbReference type="NCBI Taxonomy" id="2838465"/>
    <lineage>
        <taxon>Bacteria</taxon>
        <taxon>Bacillati</taxon>
        <taxon>Bacillota</taxon>
        <taxon>Clostridia</taxon>
        <taxon>Eubacteriales</taxon>
        <taxon>Oscillospiraceae</taxon>
        <taxon>Anaerotruncus</taxon>
    </lineage>
</organism>
<protein>
    <recommendedName>
        <fullName evidence="9">Acetylglutamate kinase</fullName>
        <ecNumber evidence="9">2.7.2.8</ecNumber>
    </recommendedName>
    <alternativeName>
        <fullName evidence="9">N-acetyl-L-glutamate 5-phosphotransferase</fullName>
    </alternativeName>
    <alternativeName>
        <fullName evidence="9">NAG kinase</fullName>
        <shortName evidence="9">NAGK</shortName>
    </alternativeName>
</protein>
<dbReference type="HAMAP" id="MF_00082">
    <property type="entry name" value="ArgB"/>
    <property type="match status" value="1"/>
</dbReference>
<keyword evidence="5 9" id="KW-0547">Nucleotide-binding</keyword>